<dbReference type="EMBL" id="FXAM01000001">
    <property type="protein sequence ID" value="SMF96972.1"/>
    <property type="molecule type" value="Genomic_DNA"/>
</dbReference>
<dbReference type="RefSeq" id="WP_085215809.1">
    <property type="nucleotide sequence ID" value="NZ_FXAM01000001.1"/>
</dbReference>
<dbReference type="GO" id="GO:0003723">
    <property type="term" value="F:RNA binding"/>
    <property type="evidence" value="ECO:0007669"/>
    <property type="project" value="UniProtKB-KW"/>
</dbReference>
<sequence length="587" mass="67149">MNPFQSYRLHFTPLSPIHIGTGDSYEPTNYVIEDGVLHEFDISALDVLLDGDRKELLRIASAKPDADMLKAVQRFFFERRGILQAQAVNRVPVLPGVAEFYASRVGQTTQYKGDGKKDINRLAIQRLPYNQITNKPILFGSSIKGAIRTVLLDKVNNRMPLSKWDAELFQTEGLPDYEKKKREKRQPGIFKKRNEEIFEGGFELDPLRLLQLSDASWQAEDDLPAMHVCFAVNRKKHPFDNQGTYRQSTADKKEIYQALECIYGWRYRAFSGQLNIQSLTGIPRTGRGGKRQIPAAGLHFDILQIAQACNAFYWPILLTECDILRQRGFLDPLWDESMRKLLEFARGKLDEGRAFLLRVGRHSGAESVTLDGVRNIKILLEKDKDTDKQPYTYEAKTRTLWLAAHDKDQRTGLLPFGWLLVEAEPWEAPARDWPELAALCEPHLAAARACAAKLERQREAQAKTRTEAEVQRREEAERARRQAEEAARLAHEEAERQARWAAMSEESQRVERFHERMAREKAEWIRLGISGQWFQELRSLAEQAAVSWSAADKAALLALVQGVSQLDAKLSPKKNDHIKKLLNKLKP</sequence>
<organism evidence="9 10">
    <name type="scientific">Methylomagnum ishizawai</name>
    <dbReference type="NCBI Taxonomy" id="1760988"/>
    <lineage>
        <taxon>Bacteria</taxon>
        <taxon>Pseudomonadati</taxon>
        <taxon>Pseudomonadota</taxon>
        <taxon>Gammaproteobacteria</taxon>
        <taxon>Methylococcales</taxon>
        <taxon>Methylococcaceae</taxon>
        <taxon>Methylomagnum</taxon>
    </lineage>
</organism>
<evidence type="ECO:0000256" key="4">
    <source>
        <dbReference type="ARBA" id="ARBA00022884"/>
    </source>
</evidence>
<keyword evidence="4" id="KW-0694">RNA-binding</keyword>
<evidence type="ECO:0000256" key="2">
    <source>
        <dbReference type="ARBA" id="ARBA00006680"/>
    </source>
</evidence>
<dbReference type="PANTHER" id="PTHR38007">
    <property type="entry name" value="CRISPR SYSTEM CMS PROTEIN CSM5"/>
    <property type="match status" value="1"/>
</dbReference>
<evidence type="ECO:0000256" key="1">
    <source>
        <dbReference type="ARBA" id="ARBA00003088"/>
    </source>
</evidence>
<dbReference type="GO" id="GO:0051607">
    <property type="term" value="P:defense response to virus"/>
    <property type="evidence" value="ECO:0007669"/>
    <property type="project" value="UniProtKB-KW"/>
</dbReference>
<dbReference type="OrthoDB" id="24360at2"/>
<comment type="similarity">
    <text evidence="2">Belongs to the CRISPR-associated Csm5 family.</text>
</comment>
<protein>
    <recommendedName>
        <fullName evidence="3">CRISPR system Cms protein Csm5</fullName>
    </recommendedName>
    <alternativeName>
        <fullName evidence="6">CRISPR type III A-associated protein Csm5</fullName>
    </alternativeName>
</protein>
<feature type="region of interest" description="Disordered" evidence="7">
    <location>
        <begin position="461"/>
        <end position="485"/>
    </location>
</feature>
<evidence type="ECO:0000313" key="10">
    <source>
        <dbReference type="Proteomes" id="UP000192923"/>
    </source>
</evidence>
<feature type="domain" description="CRISPR type III-associated protein" evidence="8">
    <location>
        <begin position="11"/>
        <end position="220"/>
    </location>
</feature>
<keyword evidence="10" id="KW-1185">Reference proteome</keyword>
<dbReference type="InterPro" id="IPR010173">
    <property type="entry name" value="CRISPR-assoc_Csm5"/>
</dbReference>
<dbReference type="Pfam" id="PF03787">
    <property type="entry name" value="RAMPs"/>
    <property type="match status" value="1"/>
</dbReference>
<evidence type="ECO:0000256" key="7">
    <source>
        <dbReference type="SAM" id="MobiDB-lite"/>
    </source>
</evidence>
<dbReference type="STRING" id="1760988.SAMN02949497_4386"/>
<dbReference type="PANTHER" id="PTHR38007:SF1">
    <property type="entry name" value="CRISPR SYSTEM CMS PROTEIN CSM5"/>
    <property type="match status" value="1"/>
</dbReference>
<dbReference type="Proteomes" id="UP000192923">
    <property type="component" value="Unassembled WGS sequence"/>
</dbReference>
<reference evidence="9 10" key="1">
    <citation type="submission" date="2016-12" db="EMBL/GenBank/DDBJ databases">
        <authorList>
            <person name="Song W.-J."/>
            <person name="Kurnit D.M."/>
        </authorList>
    </citation>
    <scope>NUCLEOTIDE SEQUENCE [LARGE SCALE GENOMIC DNA]</scope>
    <source>
        <strain evidence="9 10">175</strain>
    </source>
</reference>
<evidence type="ECO:0000259" key="8">
    <source>
        <dbReference type="Pfam" id="PF03787"/>
    </source>
</evidence>
<name>A0A1Y6D9A1_9GAMM</name>
<keyword evidence="5" id="KW-0051">Antiviral defense</keyword>
<comment type="function">
    <text evidence="1">This subunit might be involved in maturation of a crRNA intermediate to its mature form.</text>
</comment>
<dbReference type="InterPro" id="IPR005537">
    <property type="entry name" value="RAMP_III_fam"/>
</dbReference>
<evidence type="ECO:0000313" key="9">
    <source>
        <dbReference type="EMBL" id="SMF96972.1"/>
    </source>
</evidence>
<evidence type="ECO:0000256" key="5">
    <source>
        <dbReference type="ARBA" id="ARBA00023118"/>
    </source>
</evidence>
<proteinExistence type="inferred from homology"/>
<accession>A0A1Y6D9A1</accession>
<dbReference type="AlphaFoldDB" id="A0A1Y6D9A1"/>
<evidence type="ECO:0000256" key="3">
    <source>
        <dbReference type="ARBA" id="ARBA00016113"/>
    </source>
</evidence>
<evidence type="ECO:0000256" key="6">
    <source>
        <dbReference type="ARBA" id="ARBA00031720"/>
    </source>
</evidence>
<gene>
    <name evidence="9" type="ORF">SAMN02949497_4386</name>
</gene>